<evidence type="ECO:0000256" key="1">
    <source>
        <dbReference type="SAM" id="SignalP"/>
    </source>
</evidence>
<dbReference type="AlphaFoldDB" id="A0A1S4CQ37"/>
<sequence length="121" mass="14275">MCLILSPLLIYLGSFCFGKSNRFSAPEKIRGDFTTLKVETCEQMHHSPSLKIFFDLNPNKQIYEKVYVDHRLNIIREGKGLERRMRAFWCFSFADFSFYSADYITINQEKKICLEKKDLSL</sequence>
<proteinExistence type="predicted"/>
<dbReference type="PaxDb" id="4097-A0A1S4CQ37"/>
<dbReference type="OrthoDB" id="10280566at2759"/>
<evidence type="ECO:0000313" key="2">
    <source>
        <dbReference type="RefSeq" id="XP_016503367.1"/>
    </source>
</evidence>
<dbReference type="RefSeq" id="XP_016503367.1">
    <property type="nucleotide sequence ID" value="XM_016647881.1"/>
</dbReference>
<gene>
    <name evidence="2" type="primary">LOC107821447</name>
</gene>
<feature type="signal peptide" evidence="1">
    <location>
        <begin position="1"/>
        <end position="18"/>
    </location>
</feature>
<accession>A0A1S4CQ37</accession>
<name>A0A1S4CQ37_TOBAC</name>
<protein>
    <submittedName>
        <fullName evidence="2">Uncharacterized protein isoform X1</fullName>
    </submittedName>
</protein>
<reference evidence="2" key="1">
    <citation type="submission" date="2025-08" db="UniProtKB">
        <authorList>
            <consortium name="RefSeq"/>
        </authorList>
    </citation>
    <scope>IDENTIFICATION</scope>
</reference>
<keyword evidence="1" id="KW-0732">Signal</keyword>
<organism evidence="2">
    <name type="scientific">Nicotiana tabacum</name>
    <name type="common">Common tobacco</name>
    <dbReference type="NCBI Taxonomy" id="4097"/>
    <lineage>
        <taxon>Eukaryota</taxon>
        <taxon>Viridiplantae</taxon>
        <taxon>Streptophyta</taxon>
        <taxon>Embryophyta</taxon>
        <taxon>Tracheophyta</taxon>
        <taxon>Spermatophyta</taxon>
        <taxon>Magnoliopsida</taxon>
        <taxon>eudicotyledons</taxon>
        <taxon>Gunneridae</taxon>
        <taxon>Pentapetalae</taxon>
        <taxon>asterids</taxon>
        <taxon>lamiids</taxon>
        <taxon>Solanales</taxon>
        <taxon>Solanaceae</taxon>
        <taxon>Nicotianoideae</taxon>
        <taxon>Nicotianeae</taxon>
        <taxon>Nicotiana</taxon>
    </lineage>
</organism>
<dbReference type="KEGG" id="nta:107821447"/>
<feature type="chain" id="PRO_5010335748" evidence="1">
    <location>
        <begin position="19"/>
        <end position="121"/>
    </location>
</feature>